<feature type="transmembrane region" description="Helical" evidence="10">
    <location>
        <begin position="6"/>
        <end position="26"/>
    </location>
</feature>
<feature type="binding site" description="axial binding residue" evidence="9">
    <location>
        <position position="480"/>
    </location>
    <ligand>
        <name>heme</name>
        <dbReference type="ChEBI" id="CHEBI:30413"/>
    </ligand>
    <ligandPart>
        <name>Fe</name>
        <dbReference type="ChEBI" id="CHEBI:18248"/>
    </ligandPart>
</feature>
<evidence type="ECO:0000256" key="2">
    <source>
        <dbReference type="ARBA" id="ARBA00005179"/>
    </source>
</evidence>
<evidence type="ECO:0000256" key="6">
    <source>
        <dbReference type="ARBA" id="ARBA00023002"/>
    </source>
</evidence>
<dbReference type="GO" id="GO:0020037">
    <property type="term" value="F:heme binding"/>
    <property type="evidence" value="ECO:0007669"/>
    <property type="project" value="InterPro"/>
</dbReference>
<keyword evidence="10" id="KW-1133">Transmembrane helix</keyword>
<evidence type="ECO:0000313" key="11">
    <source>
        <dbReference type="EMBL" id="OCB88971.1"/>
    </source>
</evidence>
<keyword evidence="5 9" id="KW-0479">Metal-binding</keyword>
<protein>
    <submittedName>
        <fullName evidence="11">Cytochrome P450</fullName>
    </submittedName>
</protein>
<accession>A0A9Q5HZV4</accession>
<keyword evidence="10" id="KW-0472">Membrane</keyword>
<comment type="cofactor">
    <cofactor evidence="1 9">
        <name>heme</name>
        <dbReference type="ChEBI" id="CHEBI:30413"/>
    </cofactor>
</comment>
<dbReference type="GO" id="GO:0005506">
    <property type="term" value="F:iron ion binding"/>
    <property type="evidence" value="ECO:0007669"/>
    <property type="project" value="InterPro"/>
</dbReference>
<evidence type="ECO:0000256" key="7">
    <source>
        <dbReference type="ARBA" id="ARBA00023004"/>
    </source>
</evidence>
<evidence type="ECO:0000256" key="5">
    <source>
        <dbReference type="ARBA" id="ARBA00022723"/>
    </source>
</evidence>
<comment type="caution">
    <text evidence="11">The sequence shown here is derived from an EMBL/GenBank/DDBJ whole genome shotgun (WGS) entry which is preliminary data.</text>
</comment>
<dbReference type="Gene3D" id="1.10.630.10">
    <property type="entry name" value="Cytochrome P450"/>
    <property type="match status" value="1"/>
</dbReference>
<evidence type="ECO:0000256" key="8">
    <source>
        <dbReference type="ARBA" id="ARBA00023033"/>
    </source>
</evidence>
<keyword evidence="7 9" id="KW-0408">Iron</keyword>
<dbReference type="CDD" id="cd11069">
    <property type="entry name" value="CYP_FUM15-like"/>
    <property type="match status" value="1"/>
</dbReference>
<dbReference type="PANTHER" id="PTHR24305:SF166">
    <property type="entry name" value="CYTOCHROME P450 12A4, MITOCHONDRIAL-RELATED"/>
    <property type="match status" value="1"/>
</dbReference>
<dbReference type="InterPro" id="IPR001128">
    <property type="entry name" value="Cyt_P450"/>
</dbReference>
<dbReference type="Proteomes" id="UP000757232">
    <property type="component" value="Unassembled WGS sequence"/>
</dbReference>
<keyword evidence="10" id="KW-0812">Transmembrane</keyword>
<keyword evidence="8" id="KW-0503">Monooxygenase</keyword>
<dbReference type="GO" id="GO:0016705">
    <property type="term" value="F:oxidoreductase activity, acting on paired donors, with incorporation or reduction of molecular oxygen"/>
    <property type="evidence" value="ECO:0007669"/>
    <property type="project" value="InterPro"/>
</dbReference>
<evidence type="ECO:0000256" key="1">
    <source>
        <dbReference type="ARBA" id="ARBA00001971"/>
    </source>
</evidence>
<name>A0A9Q5HZV4_SANBA</name>
<dbReference type="InterPro" id="IPR002401">
    <property type="entry name" value="Cyt_P450_E_grp-I"/>
</dbReference>
<evidence type="ECO:0000256" key="10">
    <source>
        <dbReference type="SAM" id="Phobius"/>
    </source>
</evidence>
<proteinExistence type="inferred from homology"/>
<dbReference type="PRINTS" id="PR00463">
    <property type="entry name" value="EP450I"/>
</dbReference>
<dbReference type="AlphaFoldDB" id="A0A9Q5HZV4"/>
<dbReference type="PRINTS" id="PR00385">
    <property type="entry name" value="P450"/>
</dbReference>
<keyword evidence="4 9" id="KW-0349">Heme</keyword>
<dbReference type="EMBL" id="LNZH02000167">
    <property type="protein sequence ID" value="OCB88971.1"/>
    <property type="molecule type" value="Genomic_DNA"/>
</dbReference>
<sequence>MGTLTAQVLLISFAAIFLWRIIRFLAFRRSLAHIPGPRRASWWTGSLLQLYDPEGWGFHEDLYRKCGGAARLDLMFGDQCLYVSDPLALHHICIKDQDAYEETDKFLTIYRLIFGPSLLATLGDDHRRQRKLLNPAFSLRHMRNLLSVFYPIAHKLCAVLEGEISKGTHYIDVMNWTSRAALEYVGQGGLGYSFDALDESQTNEYSDALKDFQPLLFRLDLFLRILPEAVKVGSSAFRRKVIEIVPWAPVKSLVKIIDTIERRSKDILQRKRVALMKGDKGLKAQIGNGKDVMMRAHLTAYGTSALPESELLAHMSTIVVAGHDTTASAVSRILHILSQHPQAQSRLCDEVTAARKEYGDLDYDKLMALPYLDAVCRETMRVDPPVAILDRIVRKDTVLPLLWPIKSTDGKEIREICLKKGTSIYISILGANRSRAIWGDDADDWKPERWLKPLPRSVEDAHLPGVYSQMMTFLGGPRACIGFKFSEIEMKMVLSMLLEKFVFEPGPEIYWQMGALYHPVVKDEGRHKVQAPLKVSLVDK</sequence>
<keyword evidence="6" id="KW-0560">Oxidoreductase</keyword>
<dbReference type="PANTHER" id="PTHR24305">
    <property type="entry name" value="CYTOCHROME P450"/>
    <property type="match status" value="1"/>
</dbReference>
<evidence type="ECO:0000256" key="9">
    <source>
        <dbReference type="PIRSR" id="PIRSR602401-1"/>
    </source>
</evidence>
<gene>
    <name evidence="11" type="ORF">A7U60_g3926</name>
</gene>
<dbReference type="OrthoDB" id="1470350at2759"/>
<organism evidence="11 12">
    <name type="scientific">Sanghuangporus baumii</name>
    <name type="common">Phellinus baumii</name>
    <dbReference type="NCBI Taxonomy" id="108892"/>
    <lineage>
        <taxon>Eukaryota</taxon>
        <taxon>Fungi</taxon>
        <taxon>Dikarya</taxon>
        <taxon>Basidiomycota</taxon>
        <taxon>Agaricomycotina</taxon>
        <taxon>Agaricomycetes</taxon>
        <taxon>Hymenochaetales</taxon>
        <taxon>Hymenochaetaceae</taxon>
        <taxon>Sanghuangporus</taxon>
    </lineage>
</organism>
<evidence type="ECO:0000313" key="12">
    <source>
        <dbReference type="Proteomes" id="UP000757232"/>
    </source>
</evidence>
<evidence type="ECO:0000256" key="4">
    <source>
        <dbReference type="ARBA" id="ARBA00022617"/>
    </source>
</evidence>
<dbReference type="SUPFAM" id="SSF48264">
    <property type="entry name" value="Cytochrome P450"/>
    <property type="match status" value="1"/>
</dbReference>
<dbReference type="GO" id="GO:0004497">
    <property type="term" value="F:monooxygenase activity"/>
    <property type="evidence" value="ECO:0007669"/>
    <property type="project" value="UniProtKB-KW"/>
</dbReference>
<comment type="pathway">
    <text evidence="2">Secondary metabolite biosynthesis.</text>
</comment>
<dbReference type="InterPro" id="IPR036396">
    <property type="entry name" value="Cyt_P450_sf"/>
</dbReference>
<dbReference type="InterPro" id="IPR050121">
    <property type="entry name" value="Cytochrome_P450_monoxygenase"/>
</dbReference>
<dbReference type="Pfam" id="PF00067">
    <property type="entry name" value="p450"/>
    <property type="match status" value="1"/>
</dbReference>
<evidence type="ECO:0000256" key="3">
    <source>
        <dbReference type="ARBA" id="ARBA00010617"/>
    </source>
</evidence>
<comment type="similarity">
    <text evidence="3">Belongs to the cytochrome P450 family.</text>
</comment>
<keyword evidence="12" id="KW-1185">Reference proteome</keyword>
<reference evidence="11" key="1">
    <citation type="submission" date="2016-06" db="EMBL/GenBank/DDBJ databases">
        <title>Draft Genome sequence of the fungus Inonotus baumii.</title>
        <authorList>
            <person name="Zhu H."/>
            <person name="Lin W."/>
        </authorList>
    </citation>
    <scope>NUCLEOTIDE SEQUENCE</scope>
    <source>
        <strain evidence="11">821</strain>
    </source>
</reference>